<evidence type="ECO:0000256" key="6">
    <source>
        <dbReference type="ARBA" id="ARBA00022741"/>
    </source>
</evidence>
<dbReference type="SMART" id="SM00836">
    <property type="entry name" value="DALR_1"/>
    <property type="match status" value="1"/>
</dbReference>
<dbReference type="CDD" id="cd00671">
    <property type="entry name" value="ArgRS_core"/>
    <property type="match status" value="1"/>
</dbReference>
<keyword evidence="8 11" id="KW-0648">Protein biosynthesis</keyword>
<dbReference type="FunFam" id="3.30.1360.70:FF:000003">
    <property type="entry name" value="Arginine--tRNA ligase"/>
    <property type="match status" value="1"/>
</dbReference>
<evidence type="ECO:0000256" key="12">
    <source>
        <dbReference type="RuleBase" id="RU363038"/>
    </source>
</evidence>
<dbReference type="FunFam" id="3.40.50.620:FF:000062">
    <property type="entry name" value="Arginine--tRNA ligase"/>
    <property type="match status" value="1"/>
</dbReference>
<dbReference type="InterPro" id="IPR001278">
    <property type="entry name" value="Arg-tRNA-ligase"/>
</dbReference>
<evidence type="ECO:0000256" key="4">
    <source>
        <dbReference type="ARBA" id="ARBA00022490"/>
    </source>
</evidence>
<dbReference type="InterPro" id="IPR005148">
    <property type="entry name" value="Arg-tRNA-synth_N"/>
</dbReference>
<accession>A0A1X7J2T4</accession>
<gene>
    <name evidence="11" type="primary">argS</name>
    <name evidence="15" type="ORF">SAMN06275492_10762</name>
</gene>
<dbReference type="GO" id="GO:0005737">
    <property type="term" value="C:cytoplasm"/>
    <property type="evidence" value="ECO:0007669"/>
    <property type="project" value="UniProtKB-SubCell"/>
</dbReference>
<keyword evidence="4 11" id="KW-0963">Cytoplasm</keyword>
<evidence type="ECO:0000259" key="13">
    <source>
        <dbReference type="SMART" id="SM00836"/>
    </source>
</evidence>
<dbReference type="NCBIfam" id="TIGR00456">
    <property type="entry name" value="argS"/>
    <property type="match status" value="1"/>
</dbReference>
<evidence type="ECO:0000313" key="16">
    <source>
        <dbReference type="Proteomes" id="UP000193355"/>
    </source>
</evidence>
<evidence type="ECO:0000256" key="1">
    <source>
        <dbReference type="ARBA" id="ARBA00004496"/>
    </source>
</evidence>
<evidence type="ECO:0000256" key="9">
    <source>
        <dbReference type="ARBA" id="ARBA00023146"/>
    </source>
</evidence>
<dbReference type="Pfam" id="PF05746">
    <property type="entry name" value="DALR_1"/>
    <property type="match status" value="1"/>
</dbReference>
<evidence type="ECO:0000256" key="7">
    <source>
        <dbReference type="ARBA" id="ARBA00022840"/>
    </source>
</evidence>
<reference evidence="16" key="1">
    <citation type="submission" date="2017-04" db="EMBL/GenBank/DDBJ databases">
        <authorList>
            <person name="Varghese N."/>
            <person name="Submissions S."/>
        </authorList>
    </citation>
    <scope>NUCLEOTIDE SEQUENCE [LARGE SCALE GENOMIC DNA]</scope>
    <source>
        <strain evidence="16">USBA 82</strain>
    </source>
</reference>
<dbReference type="STRING" id="561720.SAMN06275492_10762"/>
<proteinExistence type="inferred from homology"/>
<organism evidence="15 16">
    <name type="scientific">Dethiosulfovibrio salsuginis</name>
    <dbReference type="NCBI Taxonomy" id="561720"/>
    <lineage>
        <taxon>Bacteria</taxon>
        <taxon>Thermotogati</taxon>
        <taxon>Synergistota</taxon>
        <taxon>Synergistia</taxon>
        <taxon>Synergistales</taxon>
        <taxon>Dethiosulfovibrionaceae</taxon>
        <taxon>Dethiosulfovibrio</taxon>
    </lineage>
</organism>
<evidence type="ECO:0000256" key="3">
    <source>
        <dbReference type="ARBA" id="ARBA00011245"/>
    </source>
</evidence>
<keyword evidence="7 11" id="KW-0067">ATP-binding</keyword>
<evidence type="ECO:0000256" key="2">
    <source>
        <dbReference type="ARBA" id="ARBA00005594"/>
    </source>
</evidence>
<dbReference type="GO" id="GO:0006420">
    <property type="term" value="P:arginyl-tRNA aminoacylation"/>
    <property type="evidence" value="ECO:0007669"/>
    <property type="project" value="UniProtKB-UniRule"/>
</dbReference>
<dbReference type="InterPro" id="IPR008909">
    <property type="entry name" value="DALR_anticod-bd"/>
</dbReference>
<dbReference type="InterPro" id="IPR001412">
    <property type="entry name" value="aa-tRNA-synth_I_CS"/>
</dbReference>
<evidence type="ECO:0000256" key="8">
    <source>
        <dbReference type="ARBA" id="ARBA00022917"/>
    </source>
</evidence>
<comment type="subcellular location">
    <subcellularLocation>
        <location evidence="1 11">Cytoplasm</location>
    </subcellularLocation>
</comment>
<evidence type="ECO:0000313" key="15">
    <source>
        <dbReference type="EMBL" id="SMG21555.1"/>
    </source>
</evidence>
<dbReference type="HAMAP" id="MF_00123">
    <property type="entry name" value="Arg_tRNA_synth"/>
    <property type="match status" value="1"/>
</dbReference>
<dbReference type="Proteomes" id="UP000193355">
    <property type="component" value="Unassembled WGS sequence"/>
</dbReference>
<dbReference type="FunFam" id="1.10.730.10:FF:000008">
    <property type="entry name" value="Arginine--tRNA ligase"/>
    <property type="match status" value="1"/>
</dbReference>
<dbReference type="Pfam" id="PF03485">
    <property type="entry name" value="Arg_tRNA_synt_N"/>
    <property type="match status" value="1"/>
</dbReference>
<dbReference type="SUPFAM" id="SSF52374">
    <property type="entry name" value="Nucleotidylyl transferase"/>
    <property type="match status" value="1"/>
</dbReference>
<dbReference type="Pfam" id="PF00750">
    <property type="entry name" value="tRNA-synt_1d"/>
    <property type="match status" value="1"/>
</dbReference>
<dbReference type="EMBL" id="FXBB01000007">
    <property type="protein sequence ID" value="SMG21555.1"/>
    <property type="molecule type" value="Genomic_DNA"/>
</dbReference>
<dbReference type="SUPFAM" id="SSF47323">
    <property type="entry name" value="Anticodon-binding domain of a subclass of class I aminoacyl-tRNA synthetases"/>
    <property type="match status" value="1"/>
</dbReference>
<evidence type="ECO:0000256" key="5">
    <source>
        <dbReference type="ARBA" id="ARBA00022598"/>
    </source>
</evidence>
<keyword evidence="5 11" id="KW-0436">Ligase</keyword>
<feature type="domain" description="Arginyl tRNA synthetase N-terminal" evidence="14">
    <location>
        <begin position="7"/>
        <end position="95"/>
    </location>
</feature>
<dbReference type="Gene3D" id="3.30.1360.70">
    <property type="entry name" value="Arginyl tRNA synthetase N-terminal domain"/>
    <property type="match status" value="1"/>
</dbReference>
<comment type="subunit">
    <text evidence="3 11">Monomer.</text>
</comment>
<comment type="similarity">
    <text evidence="2 11 12">Belongs to the class-I aminoacyl-tRNA synthetase family.</text>
</comment>
<protein>
    <recommendedName>
        <fullName evidence="11">Arginine--tRNA ligase</fullName>
        <ecNumber evidence="11">6.1.1.19</ecNumber>
    </recommendedName>
    <alternativeName>
        <fullName evidence="11">Arginyl-tRNA synthetase</fullName>
        <shortName evidence="11">ArgRS</shortName>
    </alternativeName>
</protein>
<evidence type="ECO:0000256" key="10">
    <source>
        <dbReference type="ARBA" id="ARBA00049339"/>
    </source>
</evidence>
<comment type="catalytic activity">
    <reaction evidence="10 11">
        <text>tRNA(Arg) + L-arginine + ATP = L-arginyl-tRNA(Arg) + AMP + diphosphate</text>
        <dbReference type="Rhea" id="RHEA:20301"/>
        <dbReference type="Rhea" id="RHEA-COMP:9658"/>
        <dbReference type="Rhea" id="RHEA-COMP:9673"/>
        <dbReference type="ChEBI" id="CHEBI:30616"/>
        <dbReference type="ChEBI" id="CHEBI:32682"/>
        <dbReference type="ChEBI" id="CHEBI:33019"/>
        <dbReference type="ChEBI" id="CHEBI:78442"/>
        <dbReference type="ChEBI" id="CHEBI:78513"/>
        <dbReference type="ChEBI" id="CHEBI:456215"/>
        <dbReference type="EC" id="6.1.1.19"/>
    </reaction>
</comment>
<feature type="domain" description="DALR anticodon binding" evidence="13">
    <location>
        <begin position="439"/>
        <end position="558"/>
    </location>
</feature>
<dbReference type="PRINTS" id="PR01038">
    <property type="entry name" value="TRNASYNTHARG"/>
</dbReference>
<evidence type="ECO:0000256" key="11">
    <source>
        <dbReference type="HAMAP-Rule" id="MF_00123"/>
    </source>
</evidence>
<dbReference type="InterPro" id="IPR036695">
    <property type="entry name" value="Arg-tRNA-synth_N_sf"/>
</dbReference>
<dbReference type="GO" id="GO:0005524">
    <property type="term" value="F:ATP binding"/>
    <property type="evidence" value="ECO:0007669"/>
    <property type="project" value="UniProtKB-UniRule"/>
</dbReference>
<keyword evidence="6 11" id="KW-0547">Nucleotide-binding</keyword>
<dbReference type="SMART" id="SM01016">
    <property type="entry name" value="Arg_tRNA_synt_N"/>
    <property type="match status" value="1"/>
</dbReference>
<dbReference type="AlphaFoldDB" id="A0A1X7J2T4"/>
<dbReference type="EC" id="6.1.1.19" evidence="11"/>
<dbReference type="Gene3D" id="1.10.730.10">
    <property type="entry name" value="Isoleucyl-tRNA Synthetase, Domain 1"/>
    <property type="match status" value="1"/>
</dbReference>
<dbReference type="PROSITE" id="PS00178">
    <property type="entry name" value="AA_TRNA_LIGASE_I"/>
    <property type="match status" value="1"/>
</dbReference>
<dbReference type="PANTHER" id="PTHR11956:SF5">
    <property type="entry name" value="ARGININE--TRNA LIGASE, CYTOPLASMIC"/>
    <property type="match status" value="1"/>
</dbReference>
<dbReference type="GO" id="GO:0004814">
    <property type="term" value="F:arginine-tRNA ligase activity"/>
    <property type="evidence" value="ECO:0007669"/>
    <property type="project" value="UniProtKB-UniRule"/>
</dbReference>
<sequence length="558" mass="62653">MMADVTAILTDLIGQSLMDMAQEKGVSPDDLPEVRLERPKREDQGDWATNVAMQACKILGQNPRDLATALVDRLRSDSHIKSVEVAGPGFINFFLADRWIATVVSSVLKEGEGYGRCDLGKGRKVQVEFVSANPTGPLHVGHGRGAAVGDIIGNILAFAGWTVEKEYYVNDAGLQMSNLGKSTQSRYFELLGRGADAPFPEDGYKGDYIYDLARDVIEKEGEALLDRSLEESLPFFTSYSCDVILEGIKKDLDRFGVRFDRWFSEKTLYTDELVQNAVGTLRERGYAYDEGGAVWFRSTDFDDDKDRVLFRSNGVPTYFASDVAYHKNKFDRGFDRAIDVWGADHHGYVPRMRAAIEALGKSADNFTVALIQFVNLLRDGDQVSMSTRSGQFVTLSDVIDEVGVDATRYYFVMRRCDSHLDFDLELAKRESSDNPVFYVQYANARMSSIIRTLEDRGIKFPDHNELNEDHLNSSEEKKLVTRLSMFPEEIEKAASELAPHRLVNYLHDLAGDFHSFYNAHRVLDDDPKRPSRILLVKASQVVLANGLKILGISAPDRM</sequence>
<dbReference type="PANTHER" id="PTHR11956">
    <property type="entry name" value="ARGINYL-TRNA SYNTHETASE"/>
    <property type="match status" value="1"/>
</dbReference>
<keyword evidence="16" id="KW-1185">Reference proteome</keyword>
<dbReference type="SUPFAM" id="SSF55190">
    <property type="entry name" value="Arginyl-tRNA synthetase (ArgRS), N-terminal 'additional' domain"/>
    <property type="match status" value="1"/>
</dbReference>
<name>A0A1X7J2T4_9BACT</name>
<dbReference type="InterPro" id="IPR014729">
    <property type="entry name" value="Rossmann-like_a/b/a_fold"/>
</dbReference>
<dbReference type="InterPro" id="IPR035684">
    <property type="entry name" value="ArgRS_core"/>
</dbReference>
<feature type="short sequence motif" description="'HIGH' region" evidence="11">
    <location>
        <begin position="132"/>
        <end position="142"/>
    </location>
</feature>
<evidence type="ECO:0000259" key="14">
    <source>
        <dbReference type="SMART" id="SM01016"/>
    </source>
</evidence>
<dbReference type="InterPro" id="IPR009080">
    <property type="entry name" value="tRNAsynth_Ia_anticodon-bd"/>
</dbReference>
<keyword evidence="9 11" id="KW-0030">Aminoacyl-tRNA synthetase</keyword>
<dbReference type="Gene3D" id="3.40.50.620">
    <property type="entry name" value="HUPs"/>
    <property type="match status" value="1"/>
</dbReference>